<name>A0ABT1I8W0_9PSEU</name>
<comment type="caution">
    <text evidence="1">The sequence shown here is derived from an EMBL/GenBank/DDBJ whole genome shotgun (WGS) entry which is preliminary data.</text>
</comment>
<dbReference type="RefSeq" id="WP_253886088.1">
    <property type="nucleotide sequence ID" value="NZ_BAAAVB010000016.1"/>
</dbReference>
<protein>
    <recommendedName>
        <fullName evidence="3">DDE family transposase</fullName>
    </recommendedName>
</protein>
<gene>
    <name evidence="1" type="ORF">LV75_001555</name>
</gene>
<evidence type="ECO:0008006" key="3">
    <source>
        <dbReference type="Google" id="ProtNLM"/>
    </source>
</evidence>
<reference evidence="1 2" key="1">
    <citation type="submission" date="2022-06" db="EMBL/GenBank/DDBJ databases">
        <title>Genomic Encyclopedia of Archaeal and Bacterial Type Strains, Phase II (KMG-II): from individual species to whole genera.</title>
        <authorList>
            <person name="Goeker M."/>
        </authorList>
    </citation>
    <scope>NUCLEOTIDE SEQUENCE [LARGE SCALE GENOMIC DNA]</scope>
    <source>
        <strain evidence="1 2">DSM 44255</strain>
    </source>
</reference>
<dbReference type="Proteomes" id="UP001205185">
    <property type="component" value="Unassembled WGS sequence"/>
</dbReference>
<organism evidence="1 2">
    <name type="scientific">Actinokineospora diospyrosa</name>
    <dbReference type="NCBI Taxonomy" id="103728"/>
    <lineage>
        <taxon>Bacteria</taxon>
        <taxon>Bacillati</taxon>
        <taxon>Actinomycetota</taxon>
        <taxon>Actinomycetes</taxon>
        <taxon>Pseudonocardiales</taxon>
        <taxon>Pseudonocardiaceae</taxon>
        <taxon>Actinokineospora</taxon>
    </lineage>
</organism>
<accession>A0ABT1I8W0</accession>
<keyword evidence="2" id="KW-1185">Reference proteome</keyword>
<dbReference type="EMBL" id="JAMTCO010000004">
    <property type="protein sequence ID" value="MCP2269067.1"/>
    <property type="molecule type" value="Genomic_DNA"/>
</dbReference>
<evidence type="ECO:0000313" key="2">
    <source>
        <dbReference type="Proteomes" id="UP001205185"/>
    </source>
</evidence>
<proteinExistence type="predicted"/>
<sequence>MFGIRHIINGHAGVRTEYAWRALQACVKRLLATPSTFKLATNGQWEFTGKGVNGKLWKLFVWDRGYGVHKQWGVATVYMTGSGNAKTPWDQCATPPR</sequence>
<evidence type="ECO:0000313" key="1">
    <source>
        <dbReference type="EMBL" id="MCP2269067.1"/>
    </source>
</evidence>